<organism evidence="4 5">
    <name type="scientific">Mucisphaera calidilacus</name>
    <dbReference type="NCBI Taxonomy" id="2527982"/>
    <lineage>
        <taxon>Bacteria</taxon>
        <taxon>Pseudomonadati</taxon>
        <taxon>Planctomycetota</taxon>
        <taxon>Phycisphaerae</taxon>
        <taxon>Phycisphaerales</taxon>
        <taxon>Phycisphaeraceae</taxon>
        <taxon>Mucisphaera</taxon>
    </lineage>
</organism>
<dbReference type="RefSeq" id="WP_236254551.1">
    <property type="nucleotide sequence ID" value="NZ_CP036280.1"/>
</dbReference>
<dbReference type="EMBL" id="CP036280">
    <property type="protein sequence ID" value="QDU70469.1"/>
    <property type="molecule type" value="Genomic_DNA"/>
</dbReference>
<dbReference type="PROSITE" id="PS50293">
    <property type="entry name" value="TPR_REGION"/>
    <property type="match status" value="1"/>
</dbReference>
<evidence type="ECO:0000256" key="1">
    <source>
        <dbReference type="ARBA" id="ARBA00022737"/>
    </source>
</evidence>
<gene>
    <name evidence="4" type="ORF">Pan265_02970</name>
</gene>
<dbReference type="SUPFAM" id="SSF53649">
    <property type="entry name" value="Alkaline phosphatase-like"/>
    <property type="match status" value="1"/>
</dbReference>
<accession>A0A518BU19</accession>
<dbReference type="SMART" id="SM00028">
    <property type="entry name" value="TPR"/>
    <property type="match status" value="5"/>
</dbReference>
<evidence type="ECO:0000256" key="2">
    <source>
        <dbReference type="ARBA" id="ARBA00022803"/>
    </source>
</evidence>
<dbReference type="InterPro" id="IPR017850">
    <property type="entry name" value="Alkaline_phosphatase_core_sf"/>
</dbReference>
<evidence type="ECO:0000313" key="4">
    <source>
        <dbReference type="EMBL" id="QDU70469.1"/>
    </source>
</evidence>
<dbReference type="AlphaFoldDB" id="A0A518BU19"/>
<keyword evidence="2 3" id="KW-0802">TPR repeat</keyword>
<dbReference type="InterPro" id="IPR002591">
    <property type="entry name" value="Phosphodiest/P_Trfase"/>
</dbReference>
<dbReference type="SUPFAM" id="SSF48452">
    <property type="entry name" value="TPR-like"/>
    <property type="match status" value="2"/>
</dbReference>
<evidence type="ECO:0000256" key="3">
    <source>
        <dbReference type="PROSITE-ProRule" id="PRU00339"/>
    </source>
</evidence>
<dbReference type="InterPro" id="IPR050498">
    <property type="entry name" value="Ycf3"/>
</dbReference>
<name>A0A518BU19_9BACT</name>
<dbReference type="InterPro" id="IPR013105">
    <property type="entry name" value="TPR_2"/>
</dbReference>
<dbReference type="Gene3D" id="3.40.720.10">
    <property type="entry name" value="Alkaline Phosphatase, subunit A"/>
    <property type="match status" value="1"/>
</dbReference>
<dbReference type="Pfam" id="PF01663">
    <property type="entry name" value="Phosphodiest"/>
    <property type="match status" value="1"/>
</dbReference>
<dbReference type="PROSITE" id="PS50005">
    <property type="entry name" value="TPR"/>
    <property type="match status" value="2"/>
</dbReference>
<dbReference type="KEGG" id="mcad:Pan265_02970"/>
<dbReference type="InterPro" id="IPR019734">
    <property type="entry name" value="TPR_rpt"/>
</dbReference>
<sequence length="667" mass="73655" precursor="true">MRETPATRKRVLLIGWDAADWQMIDPLLQAGAMPNLEALIGRGVRGNLATIRPILSPMLWTSIATGKRADKHGICGFTEPKPDGTGIRPVTSTSRATKAVWNILSQKGYTSAVCSWFASHPAEPIKGSVVTDQFARLLAVLDHDIDPGPGTFHPPELAEQLNPYRVDPRMLDAQTLLPFVPAAAEIEQEQDGRLMTLAHLIAKASTIHAAGCHQLRETDWDFAAIYYDAIDHFGHQFMPYHPPAVSGISERDARIYGPVMEGCYRFHDMMLGALTKLAGPDTDILLISDHGFFNDQARLGTDATEDPEHWHRPFGVVVAAGPSFKQNETLYGATILDVTPTILSIFDLPLGADMDGRPWIEIFNEPVTPDRVFSWDKIEGESGYHPPNAEEDDPVASAEAVAQLVALGYIDDPGEDVTTAVRNTTRDLLTNRASALADSRRASLAIPIWQKLIEDNPDEDAFRLQLARTALVVGQLDLCTQQLEALKPEHADTPTILLLEAEVLLLRRQPEKALEKVHQANKAEPESVRILNALGRIYLRTNQHQQALEAFEHSLALEPESPVVHNGLAQAYNNLQQHQQAVEHALQSIGYAHQYPAAHLNLGIALAQSGREDAAIQALEVCLGMSPQNRIAHQWLAKLYARDNRNQDKAREHDLMGQTVLTRGNIQ</sequence>
<dbReference type="Proteomes" id="UP000320386">
    <property type="component" value="Chromosome"/>
</dbReference>
<keyword evidence="5" id="KW-1185">Reference proteome</keyword>
<reference evidence="4 5" key="1">
    <citation type="submission" date="2019-02" db="EMBL/GenBank/DDBJ databases">
        <title>Deep-cultivation of Planctomycetes and their phenomic and genomic characterization uncovers novel biology.</title>
        <authorList>
            <person name="Wiegand S."/>
            <person name="Jogler M."/>
            <person name="Boedeker C."/>
            <person name="Pinto D."/>
            <person name="Vollmers J."/>
            <person name="Rivas-Marin E."/>
            <person name="Kohn T."/>
            <person name="Peeters S.H."/>
            <person name="Heuer A."/>
            <person name="Rast P."/>
            <person name="Oberbeckmann S."/>
            <person name="Bunk B."/>
            <person name="Jeske O."/>
            <person name="Meyerdierks A."/>
            <person name="Storesund J.E."/>
            <person name="Kallscheuer N."/>
            <person name="Luecker S."/>
            <person name="Lage O.M."/>
            <person name="Pohl T."/>
            <person name="Merkel B.J."/>
            <person name="Hornburger P."/>
            <person name="Mueller R.-W."/>
            <person name="Bruemmer F."/>
            <person name="Labrenz M."/>
            <person name="Spormann A.M."/>
            <person name="Op den Camp H."/>
            <person name="Overmann J."/>
            <person name="Amann R."/>
            <person name="Jetten M.S.M."/>
            <person name="Mascher T."/>
            <person name="Medema M.H."/>
            <person name="Devos D.P."/>
            <person name="Kaster A.-K."/>
            <person name="Ovreas L."/>
            <person name="Rohde M."/>
            <person name="Galperin M.Y."/>
            <person name="Jogler C."/>
        </authorList>
    </citation>
    <scope>NUCLEOTIDE SEQUENCE [LARGE SCALE GENOMIC DNA]</scope>
    <source>
        <strain evidence="4 5">Pan265</strain>
    </source>
</reference>
<dbReference type="Pfam" id="PF07719">
    <property type="entry name" value="TPR_2"/>
    <property type="match status" value="1"/>
</dbReference>
<dbReference type="PANTHER" id="PTHR44858">
    <property type="entry name" value="TETRATRICOPEPTIDE REPEAT PROTEIN 6"/>
    <property type="match status" value="1"/>
</dbReference>
<keyword evidence="1" id="KW-0677">Repeat</keyword>
<dbReference type="Pfam" id="PF13432">
    <property type="entry name" value="TPR_16"/>
    <property type="match status" value="1"/>
</dbReference>
<protein>
    <submittedName>
        <fullName evidence="4">Tetratricopeptide repeat protein</fullName>
    </submittedName>
</protein>
<dbReference type="PANTHER" id="PTHR44858:SF1">
    <property type="entry name" value="UDP-N-ACETYLGLUCOSAMINE--PEPTIDE N-ACETYLGLUCOSAMINYLTRANSFERASE SPINDLY-RELATED"/>
    <property type="match status" value="1"/>
</dbReference>
<dbReference type="InterPro" id="IPR011990">
    <property type="entry name" value="TPR-like_helical_dom_sf"/>
</dbReference>
<dbReference type="Gene3D" id="1.25.40.10">
    <property type="entry name" value="Tetratricopeptide repeat domain"/>
    <property type="match status" value="2"/>
</dbReference>
<evidence type="ECO:0000313" key="5">
    <source>
        <dbReference type="Proteomes" id="UP000320386"/>
    </source>
</evidence>
<feature type="repeat" description="TPR" evidence="3">
    <location>
        <begin position="528"/>
        <end position="561"/>
    </location>
</feature>
<proteinExistence type="predicted"/>
<feature type="repeat" description="TPR" evidence="3">
    <location>
        <begin position="596"/>
        <end position="629"/>
    </location>
</feature>